<evidence type="ECO:0000313" key="4">
    <source>
        <dbReference type="Proteomes" id="UP000535543"/>
    </source>
</evidence>
<sequence>MTIVWRVASSLVAVAVVTACGPAQAEPHPTAHPGEPIPTIGVLFAGNTPIHTCTAGVLDSAAGDLVLTAAHCLAGPGLGISFAPGYDNGVSPFGVWTVEQVFVDAQWVTVQDPAHDYAILRVKRDDGAAIESVVGGGLTLAAAPTPGTALSISGYPIGLNDRPLTCNTTARVVEQDPAFSCAGFGDGTSGSPWVVGTTATGVIGGRHQGGCTGDETFSAPFGADVFALLDRAETATTGDSAPIALGDGC</sequence>
<dbReference type="Gene3D" id="2.40.10.10">
    <property type="entry name" value="Trypsin-like serine proteases"/>
    <property type="match status" value="2"/>
</dbReference>
<feature type="signal peptide" evidence="2">
    <location>
        <begin position="1"/>
        <end position="25"/>
    </location>
</feature>
<reference evidence="3 4" key="2">
    <citation type="submission" date="2020-06" db="EMBL/GenBank/DDBJ databases">
        <title>Antribacter stalactiti gen. nov., sp. nov., a new member of the family Nacardiaceae isolated from a cave.</title>
        <authorList>
            <person name="Kim I.S."/>
        </authorList>
    </citation>
    <scope>NUCLEOTIDE SEQUENCE [LARGE SCALE GENOMIC DNA]</scope>
    <source>
        <strain evidence="3 4">YC2-7</strain>
    </source>
</reference>
<evidence type="ECO:0000256" key="2">
    <source>
        <dbReference type="SAM" id="SignalP"/>
    </source>
</evidence>
<dbReference type="SUPFAM" id="SSF50494">
    <property type="entry name" value="Trypsin-like serine proteases"/>
    <property type="match status" value="1"/>
</dbReference>
<protein>
    <submittedName>
        <fullName evidence="3">Trypsin-like serine protease</fullName>
    </submittedName>
</protein>
<dbReference type="PANTHER" id="PTHR15462">
    <property type="entry name" value="SERINE PROTEASE"/>
    <property type="match status" value="1"/>
</dbReference>
<proteinExistence type="predicted"/>
<organism evidence="3 4">
    <name type="scientific">Antrihabitans stalactiti</name>
    <dbReference type="NCBI Taxonomy" id="2584121"/>
    <lineage>
        <taxon>Bacteria</taxon>
        <taxon>Bacillati</taxon>
        <taxon>Actinomycetota</taxon>
        <taxon>Actinomycetes</taxon>
        <taxon>Mycobacteriales</taxon>
        <taxon>Nocardiaceae</taxon>
        <taxon>Antrihabitans</taxon>
    </lineage>
</organism>
<dbReference type="AlphaFoldDB" id="A0A848KD82"/>
<dbReference type="RefSeq" id="WP_169586798.1">
    <property type="nucleotide sequence ID" value="NZ_VCQU01000003.1"/>
</dbReference>
<dbReference type="Pfam" id="PF13365">
    <property type="entry name" value="Trypsin_2"/>
    <property type="match status" value="1"/>
</dbReference>
<dbReference type="InterPro" id="IPR043504">
    <property type="entry name" value="Peptidase_S1_PA_chymotrypsin"/>
</dbReference>
<gene>
    <name evidence="3" type="ORF">FGL95_11690</name>
</gene>
<dbReference type="PANTHER" id="PTHR15462:SF8">
    <property type="entry name" value="SERINE PROTEASE"/>
    <property type="match status" value="1"/>
</dbReference>
<keyword evidence="3" id="KW-0378">Hydrolase</keyword>
<dbReference type="InterPro" id="IPR009003">
    <property type="entry name" value="Peptidase_S1_PA"/>
</dbReference>
<dbReference type="InterPro" id="IPR050966">
    <property type="entry name" value="Glutamyl_endopeptidase"/>
</dbReference>
<dbReference type="Proteomes" id="UP000535543">
    <property type="component" value="Unassembled WGS sequence"/>
</dbReference>
<keyword evidence="4" id="KW-1185">Reference proteome</keyword>
<dbReference type="InterPro" id="IPR018114">
    <property type="entry name" value="TRYPSIN_HIS"/>
</dbReference>
<accession>A0A848KD82</accession>
<feature type="chain" id="PRO_5033064143" evidence="2">
    <location>
        <begin position="26"/>
        <end position="249"/>
    </location>
</feature>
<keyword evidence="1 2" id="KW-0732">Signal</keyword>
<dbReference type="GO" id="GO:0006508">
    <property type="term" value="P:proteolysis"/>
    <property type="evidence" value="ECO:0007669"/>
    <property type="project" value="UniProtKB-KW"/>
</dbReference>
<keyword evidence="3" id="KW-0645">Protease</keyword>
<name>A0A848KD82_9NOCA</name>
<dbReference type="EMBL" id="VCQU01000003">
    <property type="protein sequence ID" value="NMN95696.1"/>
    <property type="molecule type" value="Genomic_DNA"/>
</dbReference>
<dbReference type="PROSITE" id="PS51257">
    <property type="entry name" value="PROKAR_LIPOPROTEIN"/>
    <property type="match status" value="1"/>
</dbReference>
<reference evidence="3 4" key="1">
    <citation type="submission" date="2019-05" db="EMBL/GenBank/DDBJ databases">
        <authorList>
            <person name="Lee S.D."/>
        </authorList>
    </citation>
    <scope>NUCLEOTIDE SEQUENCE [LARGE SCALE GENOMIC DNA]</scope>
    <source>
        <strain evidence="3 4">YC2-7</strain>
    </source>
</reference>
<evidence type="ECO:0000313" key="3">
    <source>
        <dbReference type="EMBL" id="NMN95696.1"/>
    </source>
</evidence>
<comment type="caution">
    <text evidence="3">The sequence shown here is derived from an EMBL/GenBank/DDBJ whole genome shotgun (WGS) entry which is preliminary data.</text>
</comment>
<dbReference type="GO" id="GO:0004252">
    <property type="term" value="F:serine-type endopeptidase activity"/>
    <property type="evidence" value="ECO:0007669"/>
    <property type="project" value="InterPro"/>
</dbReference>
<evidence type="ECO:0000256" key="1">
    <source>
        <dbReference type="ARBA" id="ARBA00022729"/>
    </source>
</evidence>
<dbReference type="PROSITE" id="PS00134">
    <property type="entry name" value="TRYPSIN_HIS"/>
    <property type="match status" value="1"/>
</dbReference>